<sequence length="92" mass="10171">MAESSAIHYKRPPGQTAFCVAKIYKPSAKRQGSKKEEIEKSSEGGSERSEEEFASPEPSEEDFEPTPPPPPPPKPDVPKLDLQTRRSSGRSF</sequence>
<reference evidence="2" key="2">
    <citation type="journal article" date="2023" name="IMA Fungus">
        <title>Comparative genomic study of the Penicillium genus elucidates a diverse pangenome and 15 lateral gene transfer events.</title>
        <authorList>
            <person name="Petersen C."/>
            <person name="Sorensen T."/>
            <person name="Nielsen M.R."/>
            <person name="Sondergaard T.E."/>
            <person name="Sorensen J.L."/>
            <person name="Fitzpatrick D.A."/>
            <person name="Frisvad J.C."/>
            <person name="Nielsen K.L."/>
        </authorList>
    </citation>
    <scope>NUCLEOTIDE SEQUENCE</scope>
    <source>
        <strain evidence="2">IBT 35673</strain>
    </source>
</reference>
<feature type="region of interest" description="Disordered" evidence="1">
    <location>
        <begin position="24"/>
        <end position="92"/>
    </location>
</feature>
<proteinExistence type="predicted"/>
<feature type="compositionally biased region" description="Acidic residues" evidence="1">
    <location>
        <begin position="49"/>
        <end position="64"/>
    </location>
</feature>
<reference evidence="2" key="1">
    <citation type="submission" date="2022-12" db="EMBL/GenBank/DDBJ databases">
        <authorList>
            <person name="Petersen C."/>
        </authorList>
    </citation>
    <scope>NUCLEOTIDE SEQUENCE</scope>
    <source>
        <strain evidence="2">IBT 35673</strain>
    </source>
</reference>
<gene>
    <name evidence="2" type="ORF">N7452_001492</name>
</gene>
<feature type="compositionally biased region" description="Basic and acidic residues" evidence="1">
    <location>
        <begin position="33"/>
        <end position="48"/>
    </location>
</feature>
<comment type="caution">
    <text evidence="2">The sequence shown here is derived from an EMBL/GenBank/DDBJ whole genome shotgun (WGS) entry which is preliminary data.</text>
</comment>
<evidence type="ECO:0000313" key="2">
    <source>
        <dbReference type="EMBL" id="KAJ5352518.1"/>
    </source>
</evidence>
<organism evidence="2 3">
    <name type="scientific">Penicillium brevicompactum</name>
    <dbReference type="NCBI Taxonomy" id="5074"/>
    <lineage>
        <taxon>Eukaryota</taxon>
        <taxon>Fungi</taxon>
        <taxon>Dikarya</taxon>
        <taxon>Ascomycota</taxon>
        <taxon>Pezizomycotina</taxon>
        <taxon>Eurotiomycetes</taxon>
        <taxon>Eurotiomycetidae</taxon>
        <taxon>Eurotiales</taxon>
        <taxon>Aspergillaceae</taxon>
        <taxon>Penicillium</taxon>
    </lineage>
</organism>
<evidence type="ECO:0000313" key="3">
    <source>
        <dbReference type="Proteomes" id="UP001147695"/>
    </source>
</evidence>
<feature type="compositionally biased region" description="Pro residues" evidence="1">
    <location>
        <begin position="65"/>
        <end position="75"/>
    </location>
</feature>
<name>A0A9W9R2H1_PENBR</name>
<protein>
    <submittedName>
        <fullName evidence="2">Uncharacterized protein</fullName>
    </submittedName>
</protein>
<dbReference type="AlphaFoldDB" id="A0A9W9R2H1"/>
<dbReference type="Proteomes" id="UP001147695">
    <property type="component" value="Unassembled WGS sequence"/>
</dbReference>
<accession>A0A9W9R2H1</accession>
<evidence type="ECO:0000256" key="1">
    <source>
        <dbReference type="SAM" id="MobiDB-lite"/>
    </source>
</evidence>
<dbReference type="EMBL" id="JAPZBQ010000001">
    <property type="protein sequence ID" value="KAJ5352518.1"/>
    <property type="molecule type" value="Genomic_DNA"/>
</dbReference>